<accession>A0ABQ3C7X8</accession>
<dbReference type="Gene3D" id="3.40.50.10610">
    <property type="entry name" value="ABC-type transport auxiliary lipoprotein component"/>
    <property type="match status" value="1"/>
</dbReference>
<dbReference type="SUPFAM" id="SSF159594">
    <property type="entry name" value="XCC0632-like"/>
    <property type="match status" value="1"/>
</dbReference>
<dbReference type="RefSeq" id="WP_189450825.1">
    <property type="nucleotide sequence ID" value="NZ_BMXY01000004.1"/>
</dbReference>
<comment type="caution">
    <text evidence="2">The sequence shown here is derived from an EMBL/GenBank/DDBJ whole genome shotgun (WGS) entry which is preliminary data.</text>
</comment>
<dbReference type="InterPro" id="IPR005586">
    <property type="entry name" value="ABC_trans_aux"/>
</dbReference>
<dbReference type="EMBL" id="BMXY01000004">
    <property type="protein sequence ID" value="GGZ71090.1"/>
    <property type="molecule type" value="Genomic_DNA"/>
</dbReference>
<organism evidence="2 3">
    <name type="scientific">Cognatilysobacter xinjiangensis</name>
    <dbReference type="NCBI Taxonomy" id="546892"/>
    <lineage>
        <taxon>Bacteria</taxon>
        <taxon>Pseudomonadati</taxon>
        <taxon>Pseudomonadota</taxon>
        <taxon>Gammaproteobacteria</taxon>
        <taxon>Lysobacterales</taxon>
        <taxon>Lysobacteraceae</taxon>
        <taxon>Cognatilysobacter</taxon>
    </lineage>
</organism>
<proteinExistence type="predicted"/>
<dbReference type="Pfam" id="PF03886">
    <property type="entry name" value="ABC_trans_aux"/>
    <property type="match status" value="1"/>
</dbReference>
<evidence type="ECO:0000313" key="3">
    <source>
        <dbReference type="Proteomes" id="UP000643403"/>
    </source>
</evidence>
<sequence length="226" mass="24208">MSLRDPSTALLRVVAVAAVLALPACSLLGGKKESPLQFSPRVQVATDPAWPKVDAQLTLAPVQIGRPYDSLRIAVRPTPQELQVYKGALWSQRPSEMLTNSLLRTFEDSGRLRAVARSGAGVNGDYRLLIDVRRFEADYAGGSVPQATIELSVKLMRPEAADVLASRTFLEAEPAAGTALPQVVDAFDRAMARIDGQIVGWTLATMVSPPPAPVPAPMSEAGTPRR</sequence>
<reference evidence="3" key="1">
    <citation type="journal article" date="2019" name="Int. J. Syst. Evol. Microbiol.">
        <title>The Global Catalogue of Microorganisms (GCM) 10K type strain sequencing project: providing services to taxonomists for standard genome sequencing and annotation.</title>
        <authorList>
            <consortium name="The Broad Institute Genomics Platform"/>
            <consortium name="The Broad Institute Genome Sequencing Center for Infectious Disease"/>
            <person name="Wu L."/>
            <person name="Ma J."/>
        </authorList>
    </citation>
    <scope>NUCLEOTIDE SEQUENCE [LARGE SCALE GENOMIC DNA]</scope>
    <source>
        <strain evidence="3">KCTC 22558</strain>
    </source>
</reference>
<name>A0ABQ3C7X8_9GAMM</name>
<evidence type="ECO:0000313" key="2">
    <source>
        <dbReference type="EMBL" id="GGZ71090.1"/>
    </source>
</evidence>
<protein>
    <submittedName>
        <fullName evidence="2">ABC transporter</fullName>
    </submittedName>
</protein>
<feature type="domain" description="ABC-type transport auxiliary lipoprotein component" evidence="1">
    <location>
        <begin position="39"/>
        <end position="198"/>
    </location>
</feature>
<gene>
    <name evidence="2" type="ORF">GCM10008101_26810</name>
</gene>
<keyword evidence="3" id="KW-1185">Reference proteome</keyword>
<evidence type="ECO:0000259" key="1">
    <source>
        <dbReference type="Pfam" id="PF03886"/>
    </source>
</evidence>
<dbReference type="Proteomes" id="UP000643403">
    <property type="component" value="Unassembled WGS sequence"/>
</dbReference>